<reference evidence="1" key="1">
    <citation type="submission" date="2020-05" db="EMBL/GenBank/DDBJ databases">
        <authorList>
            <person name="Chiriac C."/>
            <person name="Salcher M."/>
            <person name="Ghai R."/>
            <person name="Kavagutti S V."/>
        </authorList>
    </citation>
    <scope>NUCLEOTIDE SEQUENCE</scope>
</reference>
<protein>
    <submittedName>
        <fullName evidence="1">Uncharacterized protein</fullName>
    </submittedName>
</protein>
<sequence length="228" mass="26945">MIIPTNTSELTQHLMQYKSTDNISLECPKCKKEFFRTKHYIKSKFGAYNNRKTLYCSRQCLNYDKITRKTVECLWCHTNFEKNLCYINHSPNNFCSRNCAAKYNNTHKVKGNRRSKLEKWLEAQLTNLYPELKILFNDKTTINSELDIYIPSLKLAFELNGIFHYEPIYGKDKLSSIQNNDDRKFQACLENDIELVIIDTSGQKYFKENTSQKYLDIIKKIMSIKIIT</sequence>
<dbReference type="EMBL" id="LR797252">
    <property type="protein sequence ID" value="CAB4197001.1"/>
    <property type="molecule type" value="Genomic_DNA"/>
</dbReference>
<name>A0A6J5RTW3_9CAUD</name>
<gene>
    <name evidence="1" type="ORF">UFOVP1290_521</name>
</gene>
<proteinExistence type="predicted"/>
<organism evidence="1">
    <name type="scientific">uncultured Caudovirales phage</name>
    <dbReference type="NCBI Taxonomy" id="2100421"/>
    <lineage>
        <taxon>Viruses</taxon>
        <taxon>Duplodnaviria</taxon>
        <taxon>Heunggongvirae</taxon>
        <taxon>Uroviricota</taxon>
        <taxon>Caudoviricetes</taxon>
        <taxon>Peduoviridae</taxon>
        <taxon>Maltschvirus</taxon>
        <taxon>Maltschvirus maltsch</taxon>
    </lineage>
</organism>
<evidence type="ECO:0000313" key="1">
    <source>
        <dbReference type="EMBL" id="CAB4197001.1"/>
    </source>
</evidence>
<accession>A0A6J5RTW3</accession>